<dbReference type="Proteomes" id="UP001140096">
    <property type="component" value="Unassembled WGS sequence"/>
</dbReference>
<reference evidence="1" key="1">
    <citation type="submission" date="2022-07" db="EMBL/GenBank/DDBJ databases">
        <title>Phylogenomic reconstructions and comparative analyses of Kickxellomycotina fungi.</title>
        <authorList>
            <person name="Reynolds N.K."/>
            <person name="Stajich J.E."/>
            <person name="Barry K."/>
            <person name="Grigoriev I.V."/>
            <person name="Crous P."/>
            <person name="Smith M.E."/>
        </authorList>
    </citation>
    <scope>NUCLEOTIDE SEQUENCE</scope>
    <source>
        <strain evidence="1">CBS 102833</strain>
    </source>
</reference>
<accession>A0ACC1LC62</accession>
<evidence type="ECO:0000313" key="1">
    <source>
        <dbReference type="EMBL" id="KAJ2804988.1"/>
    </source>
</evidence>
<organism evidence="1 2">
    <name type="scientific">Coemansia furcata</name>
    <dbReference type="NCBI Taxonomy" id="417177"/>
    <lineage>
        <taxon>Eukaryota</taxon>
        <taxon>Fungi</taxon>
        <taxon>Fungi incertae sedis</taxon>
        <taxon>Zoopagomycota</taxon>
        <taxon>Kickxellomycotina</taxon>
        <taxon>Kickxellomycetes</taxon>
        <taxon>Kickxellales</taxon>
        <taxon>Kickxellaceae</taxon>
        <taxon>Coemansia</taxon>
    </lineage>
</organism>
<name>A0ACC1LC62_9FUNG</name>
<proteinExistence type="predicted"/>
<evidence type="ECO:0000313" key="2">
    <source>
        <dbReference type="Proteomes" id="UP001140096"/>
    </source>
</evidence>
<keyword evidence="2" id="KW-1185">Reference proteome</keyword>
<sequence>MESGRVYRWRPDFDDKPQCFSAPNAVGQSRLGQTIRVARRGDKELLVVTAPHDSQFSRLSGSVMLLQDSNHDSRRLEPF</sequence>
<protein>
    <submittedName>
        <fullName evidence="1">Uncharacterized protein</fullName>
    </submittedName>
</protein>
<gene>
    <name evidence="1" type="ORF">H4S07_004118</name>
</gene>
<dbReference type="EMBL" id="JANBUP010001551">
    <property type="protein sequence ID" value="KAJ2804988.1"/>
    <property type="molecule type" value="Genomic_DNA"/>
</dbReference>
<comment type="caution">
    <text evidence="1">The sequence shown here is derived from an EMBL/GenBank/DDBJ whole genome shotgun (WGS) entry which is preliminary data.</text>
</comment>